<dbReference type="AlphaFoldDB" id="A0A3B5Z3V9"/>
<dbReference type="PROSITE" id="PS50011">
    <property type="entry name" value="PROTEIN_KINASE_DOM"/>
    <property type="match status" value="1"/>
</dbReference>
<dbReference type="OrthoDB" id="275301at2759"/>
<dbReference type="Gramene" id="TraesPARA_EIv1.0_0203670.1">
    <property type="protein sequence ID" value="TraesPARA_EIv1.0_0203670.1.CDS1"/>
    <property type="gene ID" value="TraesPARA_EIv1.0_0203670"/>
</dbReference>
<feature type="binding site" evidence="5">
    <location>
        <position position="52"/>
    </location>
    <ligand>
        <name>ATP</name>
        <dbReference type="ChEBI" id="CHEBI:30616"/>
    </ligand>
</feature>
<evidence type="ECO:0000256" key="4">
    <source>
        <dbReference type="ARBA" id="ARBA00022840"/>
    </source>
</evidence>
<name>A0A3B5Z3V9_WHEAT</name>
<dbReference type="Proteomes" id="UP000019116">
    <property type="component" value="Chromosome 1B"/>
</dbReference>
<evidence type="ECO:0000256" key="3">
    <source>
        <dbReference type="ARBA" id="ARBA00022777"/>
    </source>
</evidence>
<sequence>MREEGLRTMAEDAPGTSGRRRLTRVRTLGRGASGAVVSLFAAGDGDELLAVKSAGAADAQALLRREGGILASLCSPYVLPCLGSRAAAGGEYQLFLEFAPGGSLADEVERNGGCLEEGAVRAYAADVARGLAYLHGESMVHGDVKGRNVVIGADGWAKLADFGCARSVGSAGPIGGTPAFMAPEVVRGEEQGPAADVWALGCTVIEMATGRAPWSHMDDVVAAVRLIGYTDAVPEAPERLSSEAKDFLDKCLRRCAGERWTAEQLLEHPFLAFAGCGADVESAELKGKWVSPKSTLDAAMWESDADEDENVPDDDTAERMKALAAFCSVLPDWESDDGWIDVLSCQSETPAEQSCSEAPDSPAAAPAEEANVYIWDDERVEAESGVEEAGVVGAAVPVAAAPPEETAYDYDEGFRDEESSLLLEAEFDAEAFDVGGELVVHNVGVADEALVNQQQEDVHSSDSIASDPAVVSVDSGEKEILPVKSLKMPNLLYFSLRFPLLLSHFYTMSDQITTCTTRSPGLSRR</sequence>
<dbReference type="InterPro" id="IPR011009">
    <property type="entry name" value="Kinase-like_dom_sf"/>
</dbReference>
<dbReference type="SMART" id="SM00220">
    <property type="entry name" value="S_TKc"/>
    <property type="match status" value="1"/>
</dbReference>
<dbReference type="PaxDb" id="4565-Traes_1BL_61D7160FE.1"/>
<dbReference type="Gramene" id="TraesCLE_scaffold_088978_01G000100.1">
    <property type="protein sequence ID" value="TraesCLE_scaffold_088978_01G000100.1"/>
    <property type="gene ID" value="TraesCLE_scaffold_088978_01G000100"/>
</dbReference>
<dbReference type="InterPro" id="IPR008271">
    <property type="entry name" value="Ser/Thr_kinase_AS"/>
</dbReference>
<dbReference type="Gramene" id="TraesCAD_scaffold_016527_01G000100.1">
    <property type="protein sequence ID" value="TraesCAD_scaffold_016527_01G000100.1"/>
    <property type="gene ID" value="TraesCAD_scaffold_016527_01G000100"/>
</dbReference>
<dbReference type="GO" id="GO:0007165">
    <property type="term" value="P:signal transduction"/>
    <property type="evidence" value="ECO:0000318"/>
    <property type="project" value="GO_Central"/>
</dbReference>
<keyword evidence="2 5" id="KW-0547">Nucleotide-binding</keyword>
<dbReference type="RefSeq" id="XP_044359619.1">
    <property type="nucleotide sequence ID" value="XM_044503684.1"/>
</dbReference>
<dbReference type="Gramene" id="TraesMAC1B03G00369890.1">
    <property type="protein sequence ID" value="TraesMAC1B03G00369890.1.CDS1"/>
    <property type="gene ID" value="TraesMAC1B03G00369890"/>
</dbReference>
<gene>
    <name evidence="7" type="primary">LOC123080745</name>
</gene>
<evidence type="ECO:0000256" key="2">
    <source>
        <dbReference type="ARBA" id="ARBA00022741"/>
    </source>
</evidence>
<keyword evidence="3" id="KW-0418">Kinase</keyword>
<dbReference type="Gramene" id="TraesJUL1B03G00369730.1">
    <property type="protein sequence ID" value="TraesJUL1B03G00369730.1.CDS1"/>
    <property type="gene ID" value="TraesJUL1B03G00369730"/>
</dbReference>
<dbReference type="PANTHER" id="PTHR48011:SF42">
    <property type="entry name" value="PROTEIN KINASE DOMAIN-CONTAINING PROTEIN"/>
    <property type="match status" value="1"/>
</dbReference>
<dbReference type="Gramene" id="TraesKAR1B01G0406300.1">
    <property type="protein sequence ID" value="cds.TraesKAR1B01G0406300.1"/>
    <property type="gene ID" value="TraesKAR1B01G0406300"/>
</dbReference>
<feature type="domain" description="Protein kinase" evidence="6">
    <location>
        <begin position="22"/>
        <end position="271"/>
    </location>
</feature>
<keyword evidence="8" id="KW-1185">Reference proteome</keyword>
<dbReference type="OMA" id="SCIILER"/>
<dbReference type="Gramene" id="TraesROB_scaffold_049860_01G000100.1">
    <property type="protein sequence ID" value="TraesROB_scaffold_049860_01G000100.1"/>
    <property type="gene ID" value="TraesROB_scaffold_049860_01G000100"/>
</dbReference>
<dbReference type="Gramene" id="TraesCS1B02G384700.1">
    <property type="protein sequence ID" value="TraesCS1B02G384700.1.cds1"/>
    <property type="gene ID" value="TraesCS1B02G384700"/>
</dbReference>
<reference evidence="7" key="1">
    <citation type="submission" date="2018-08" db="EMBL/GenBank/DDBJ databases">
        <authorList>
            <person name="Rossello M."/>
        </authorList>
    </citation>
    <scope>NUCLEOTIDE SEQUENCE [LARGE SCALE GENOMIC DNA]</scope>
    <source>
        <strain evidence="7">cv. Chinese Spring</strain>
    </source>
</reference>
<dbReference type="FunFam" id="1.10.510.10:FF:000466">
    <property type="entry name" value="MAP kinase kinase kinase18"/>
    <property type="match status" value="1"/>
</dbReference>
<dbReference type="SMR" id="A0A3B5Z3V9"/>
<dbReference type="Gene3D" id="1.10.510.10">
    <property type="entry name" value="Transferase(Phosphotransferase) domain 1"/>
    <property type="match status" value="1"/>
</dbReference>
<dbReference type="CDD" id="cd06606">
    <property type="entry name" value="STKc_MAPKKK"/>
    <property type="match status" value="1"/>
</dbReference>
<dbReference type="Gramene" id="TraesLDM1B03G00369330.1">
    <property type="protein sequence ID" value="TraesLDM1B03G00369330.1.CDS1"/>
    <property type="gene ID" value="TraesLDM1B03G00369330"/>
</dbReference>
<dbReference type="InterPro" id="IPR052751">
    <property type="entry name" value="Plant_MAPKKK"/>
</dbReference>
<dbReference type="STRING" id="4565.A0A3B5Z3V9"/>
<dbReference type="PROSITE" id="PS00107">
    <property type="entry name" value="PROTEIN_KINASE_ATP"/>
    <property type="match status" value="1"/>
</dbReference>
<dbReference type="InterPro" id="IPR017441">
    <property type="entry name" value="Protein_kinase_ATP_BS"/>
</dbReference>
<organism evidence="7">
    <name type="scientific">Triticum aestivum</name>
    <name type="common">Wheat</name>
    <dbReference type="NCBI Taxonomy" id="4565"/>
    <lineage>
        <taxon>Eukaryota</taxon>
        <taxon>Viridiplantae</taxon>
        <taxon>Streptophyta</taxon>
        <taxon>Embryophyta</taxon>
        <taxon>Tracheophyta</taxon>
        <taxon>Spermatophyta</taxon>
        <taxon>Magnoliopsida</taxon>
        <taxon>Liliopsida</taxon>
        <taxon>Poales</taxon>
        <taxon>Poaceae</taxon>
        <taxon>BOP clade</taxon>
        <taxon>Pooideae</taxon>
        <taxon>Triticodae</taxon>
        <taxon>Triticeae</taxon>
        <taxon>Triticinae</taxon>
        <taxon>Triticum</taxon>
    </lineage>
</organism>
<keyword evidence="1" id="KW-0808">Transferase</keyword>
<protein>
    <recommendedName>
        <fullName evidence="6">Protein kinase domain-containing protein</fullName>
    </recommendedName>
</protein>
<dbReference type="Pfam" id="PF00069">
    <property type="entry name" value="Pkinase"/>
    <property type="match status" value="1"/>
</dbReference>
<evidence type="ECO:0000313" key="7">
    <source>
        <dbReference type="EnsemblPlants" id="TraesCS1B02G384700.1.cds1"/>
    </source>
</evidence>
<dbReference type="PROSITE" id="PS00108">
    <property type="entry name" value="PROTEIN_KINASE_ST"/>
    <property type="match status" value="1"/>
</dbReference>
<dbReference type="EnsemblPlants" id="TraesCS1B02G384700.1">
    <property type="protein sequence ID" value="TraesCS1B02G384700.1.cds1"/>
    <property type="gene ID" value="TraesCS1B02G384700"/>
</dbReference>
<accession>A0A3B5Z3V9</accession>
<dbReference type="GO" id="GO:0004672">
    <property type="term" value="F:protein kinase activity"/>
    <property type="evidence" value="ECO:0000318"/>
    <property type="project" value="GO_Central"/>
</dbReference>
<keyword evidence="4 5" id="KW-0067">ATP-binding</keyword>
<dbReference type="SUPFAM" id="SSF56112">
    <property type="entry name" value="Protein kinase-like (PK-like)"/>
    <property type="match status" value="1"/>
</dbReference>
<evidence type="ECO:0000256" key="5">
    <source>
        <dbReference type="PROSITE-ProRule" id="PRU10141"/>
    </source>
</evidence>
<dbReference type="Gramene" id="TraesNOR1B03G00373110.1">
    <property type="protein sequence ID" value="TraesNOR1B03G00373110.1.CDS1"/>
    <property type="gene ID" value="TraesNOR1B03G00373110"/>
</dbReference>
<reference evidence="7" key="2">
    <citation type="submission" date="2018-10" db="UniProtKB">
        <authorList>
            <consortium name="EnsemblPlants"/>
        </authorList>
    </citation>
    <scope>IDENTIFICATION</scope>
</reference>
<dbReference type="GO" id="GO:0005524">
    <property type="term" value="F:ATP binding"/>
    <property type="evidence" value="ECO:0007669"/>
    <property type="project" value="UniProtKB-UniRule"/>
</dbReference>
<evidence type="ECO:0000256" key="1">
    <source>
        <dbReference type="ARBA" id="ARBA00022679"/>
    </source>
</evidence>
<dbReference type="Gramene" id="TraesCS1B03G1044900.1">
    <property type="protein sequence ID" value="TraesCS1B03G1044900.1.CDS1"/>
    <property type="gene ID" value="TraesCS1B03G1044900"/>
</dbReference>
<dbReference type="InterPro" id="IPR000719">
    <property type="entry name" value="Prot_kinase_dom"/>
</dbReference>
<dbReference type="PANTHER" id="PTHR48011">
    <property type="entry name" value="CCR4-NOT TRANSCRIPTIONAL COMPLEX SUBUNIT CAF120-RELATED"/>
    <property type="match status" value="1"/>
</dbReference>
<evidence type="ECO:0000259" key="6">
    <source>
        <dbReference type="PROSITE" id="PS50011"/>
    </source>
</evidence>
<proteinExistence type="predicted"/>
<evidence type="ECO:0000313" key="8">
    <source>
        <dbReference type="Proteomes" id="UP000019116"/>
    </source>
</evidence>
<dbReference type="GeneID" id="123080745"/>